<accession>A0A840I3D0</accession>
<keyword evidence="2" id="KW-1185">Reference proteome</keyword>
<dbReference type="AlphaFoldDB" id="A0A840I3D0"/>
<sequence>MSNFEAVMPEAHGKFLMIDESHGTREGPEALYRYVCNLTSRGEKVIVGLEIEAHQDDTLQRGFQSEDPVEVWGEGLWIFDTQLSSFGDGRGSCAMMSLLLRFRDLQRAGADLEVRAVAGDSDSVASPRIAALPDMQSRRFAYDAYNLLQVSDDYEHVIFYAGGLHARRAGAQVDEDGPLFDRSRYLRLAPVIDGGFAQNCTLGHGCGTNPIERSTLRPSKVLNEHYEVGMDADMGPYFDGYIYLGETTASPRYLFTAGLSSCR</sequence>
<comment type="caution">
    <text evidence="1">The sequence shown here is derived from an EMBL/GenBank/DDBJ whole genome shotgun (WGS) entry which is preliminary data.</text>
</comment>
<name>A0A840I3D0_9PROT</name>
<dbReference type="Proteomes" id="UP000563524">
    <property type="component" value="Unassembled WGS sequence"/>
</dbReference>
<evidence type="ECO:0000313" key="2">
    <source>
        <dbReference type="Proteomes" id="UP000563524"/>
    </source>
</evidence>
<organism evidence="1 2">
    <name type="scientific">Parvularcula dongshanensis</name>
    <dbReference type="NCBI Taxonomy" id="1173995"/>
    <lineage>
        <taxon>Bacteria</taxon>
        <taxon>Pseudomonadati</taxon>
        <taxon>Pseudomonadota</taxon>
        <taxon>Alphaproteobacteria</taxon>
        <taxon>Parvularculales</taxon>
        <taxon>Parvularculaceae</taxon>
        <taxon>Parvularcula</taxon>
    </lineage>
</organism>
<evidence type="ECO:0000313" key="1">
    <source>
        <dbReference type="EMBL" id="MBB4658714.1"/>
    </source>
</evidence>
<gene>
    <name evidence="1" type="ORF">GGQ59_001228</name>
</gene>
<protein>
    <submittedName>
        <fullName evidence="1">Uncharacterized protein</fullName>
    </submittedName>
</protein>
<proteinExistence type="predicted"/>
<reference evidence="1 2" key="1">
    <citation type="submission" date="2020-08" db="EMBL/GenBank/DDBJ databases">
        <title>Genomic Encyclopedia of Type Strains, Phase IV (KMG-IV): sequencing the most valuable type-strain genomes for metagenomic binning, comparative biology and taxonomic classification.</title>
        <authorList>
            <person name="Goeker M."/>
        </authorList>
    </citation>
    <scope>NUCLEOTIDE SEQUENCE [LARGE SCALE GENOMIC DNA]</scope>
    <source>
        <strain evidence="1 2">DSM 102850</strain>
    </source>
</reference>
<dbReference type="EMBL" id="JACHOB010000002">
    <property type="protein sequence ID" value="MBB4658714.1"/>
    <property type="molecule type" value="Genomic_DNA"/>
</dbReference>
<dbReference type="RefSeq" id="WP_183816898.1">
    <property type="nucleotide sequence ID" value="NZ_JACHOB010000002.1"/>
</dbReference>